<dbReference type="RefSeq" id="WP_080521385.1">
    <property type="nucleotide sequence ID" value="NZ_LPUF01000001.1"/>
</dbReference>
<protein>
    <submittedName>
        <fullName evidence="2">MBL fold metallo-hydrolase</fullName>
    </submittedName>
</protein>
<evidence type="ECO:0000313" key="3">
    <source>
        <dbReference type="Proteomes" id="UP000191980"/>
    </source>
</evidence>
<dbReference type="SUPFAM" id="SSF56281">
    <property type="entry name" value="Metallo-hydrolase/oxidoreductase"/>
    <property type="match status" value="1"/>
</dbReference>
<proteinExistence type="predicted"/>
<dbReference type="GO" id="GO:0016787">
    <property type="term" value="F:hydrolase activity"/>
    <property type="evidence" value="ECO:0007669"/>
    <property type="project" value="UniProtKB-KW"/>
</dbReference>
<dbReference type="Proteomes" id="UP000191980">
    <property type="component" value="Unassembled WGS sequence"/>
</dbReference>
<dbReference type="AlphaFoldDB" id="A0A1V8M5C3"/>
<dbReference type="PANTHER" id="PTHR43717:SF1">
    <property type="entry name" value="ANAEROBIC NITRIC OXIDE REDUCTASE FLAVORUBREDOXIN"/>
    <property type="match status" value="1"/>
</dbReference>
<dbReference type="InterPro" id="IPR036866">
    <property type="entry name" value="RibonucZ/Hydroxyglut_hydro"/>
</dbReference>
<dbReference type="Pfam" id="PF19583">
    <property type="entry name" value="ODP"/>
    <property type="match status" value="1"/>
</dbReference>
<dbReference type="EMBL" id="LPUF01000001">
    <property type="protein sequence ID" value="OQK16761.1"/>
    <property type="molecule type" value="Genomic_DNA"/>
</dbReference>
<evidence type="ECO:0000259" key="1">
    <source>
        <dbReference type="Pfam" id="PF19583"/>
    </source>
</evidence>
<gene>
    <name evidence="2" type="ORF">AU255_02305</name>
</gene>
<name>A0A1V8M5C3_9GAMM</name>
<reference evidence="2 3" key="1">
    <citation type="submission" date="2015-12" db="EMBL/GenBank/DDBJ databases">
        <authorList>
            <person name="Shamseldin A."/>
            <person name="Moawad H."/>
            <person name="Abd El-Rahim W.M."/>
            <person name="Sadowsky M.J."/>
        </authorList>
    </citation>
    <scope>NUCLEOTIDE SEQUENCE [LARGE SCALE GENOMIC DNA]</scope>
    <source>
        <strain evidence="2 3">WF1</strain>
    </source>
</reference>
<dbReference type="PANTHER" id="PTHR43717">
    <property type="entry name" value="ANAEROBIC NITRIC OXIDE REDUCTASE FLAVORUBREDOXIN"/>
    <property type="match status" value="1"/>
</dbReference>
<dbReference type="InterPro" id="IPR045761">
    <property type="entry name" value="ODP_dom"/>
</dbReference>
<dbReference type="STRING" id="1420851.AU255_02305"/>
<keyword evidence="2" id="KW-0378">Hydrolase</keyword>
<dbReference type="Gene3D" id="3.60.15.10">
    <property type="entry name" value="Ribonuclease Z/Hydroxyacylglutathione hydrolase-like"/>
    <property type="match status" value="1"/>
</dbReference>
<comment type="caution">
    <text evidence="2">The sequence shown here is derived from an EMBL/GenBank/DDBJ whole genome shotgun (WGS) entry which is preliminary data.</text>
</comment>
<dbReference type="OrthoDB" id="9800607at2"/>
<evidence type="ECO:0000313" key="2">
    <source>
        <dbReference type="EMBL" id="OQK16761.1"/>
    </source>
</evidence>
<feature type="domain" description="ODP" evidence="1">
    <location>
        <begin position="35"/>
        <end position="222"/>
    </location>
</feature>
<accession>A0A1V8M5C3</accession>
<organism evidence="2 3">
    <name type="scientific">Methyloprofundus sedimenti</name>
    <dbReference type="NCBI Taxonomy" id="1420851"/>
    <lineage>
        <taxon>Bacteria</taxon>
        <taxon>Pseudomonadati</taxon>
        <taxon>Pseudomonadota</taxon>
        <taxon>Gammaproteobacteria</taxon>
        <taxon>Methylococcales</taxon>
        <taxon>Methylococcaceae</taxon>
        <taxon>Methyloprofundus</taxon>
    </lineage>
</organism>
<sequence length="242" mass="26637">MSIINSESGTNVHEVSDGIYRINTPVVIQGGGGFSFNQYLIVDDEPLLFHTGPRRMFPLVREAIQSILPVERLRYIAFSHVESDECGSLNEWLAVAPQSMPLCGTVAAMVSIEDLADRAPRAIADGEMISLGTHRVRWFDAPHLPHAWECGFLTEERTRTLLCGDLFTQGGRDLPALTETDILGPSEAFRHEMDYFSHTKNADMMLERLAATEPTTLACMHGSAWHGDGAKVLRALADALSA</sequence>
<keyword evidence="3" id="KW-1185">Reference proteome</keyword>